<evidence type="ECO:0000313" key="3">
    <source>
        <dbReference type="Proteomes" id="UP000886523"/>
    </source>
</evidence>
<name>A0A9P6B5Z1_9AGAM</name>
<reference evidence="2" key="1">
    <citation type="journal article" date="2020" name="Nat. Commun.">
        <title>Large-scale genome sequencing of mycorrhizal fungi provides insights into the early evolution of symbiotic traits.</title>
        <authorList>
            <person name="Miyauchi S."/>
            <person name="Kiss E."/>
            <person name="Kuo A."/>
            <person name="Drula E."/>
            <person name="Kohler A."/>
            <person name="Sanchez-Garcia M."/>
            <person name="Morin E."/>
            <person name="Andreopoulos B."/>
            <person name="Barry K.W."/>
            <person name="Bonito G."/>
            <person name="Buee M."/>
            <person name="Carver A."/>
            <person name="Chen C."/>
            <person name="Cichocki N."/>
            <person name="Clum A."/>
            <person name="Culley D."/>
            <person name="Crous P.W."/>
            <person name="Fauchery L."/>
            <person name="Girlanda M."/>
            <person name="Hayes R.D."/>
            <person name="Keri Z."/>
            <person name="LaButti K."/>
            <person name="Lipzen A."/>
            <person name="Lombard V."/>
            <person name="Magnuson J."/>
            <person name="Maillard F."/>
            <person name="Murat C."/>
            <person name="Nolan M."/>
            <person name="Ohm R.A."/>
            <person name="Pangilinan J."/>
            <person name="Pereira M.F."/>
            <person name="Perotto S."/>
            <person name="Peter M."/>
            <person name="Pfister S."/>
            <person name="Riley R."/>
            <person name="Sitrit Y."/>
            <person name="Stielow J.B."/>
            <person name="Szollosi G."/>
            <person name="Zifcakova L."/>
            <person name="Stursova M."/>
            <person name="Spatafora J.W."/>
            <person name="Tedersoo L."/>
            <person name="Vaario L.M."/>
            <person name="Yamada A."/>
            <person name="Yan M."/>
            <person name="Wang P."/>
            <person name="Xu J."/>
            <person name="Bruns T."/>
            <person name="Baldrian P."/>
            <person name="Vilgalys R."/>
            <person name="Dunand C."/>
            <person name="Henrissat B."/>
            <person name="Grigoriev I.V."/>
            <person name="Hibbett D."/>
            <person name="Nagy L.G."/>
            <person name="Martin F.M."/>
        </authorList>
    </citation>
    <scope>NUCLEOTIDE SEQUENCE</scope>
    <source>
        <strain evidence="2">UP504</strain>
    </source>
</reference>
<proteinExistence type="predicted"/>
<organism evidence="2 3">
    <name type="scientific">Hydnum rufescens UP504</name>
    <dbReference type="NCBI Taxonomy" id="1448309"/>
    <lineage>
        <taxon>Eukaryota</taxon>
        <taxon>Fungi</taxon>
        <taxon>Dikarya</taxon>
        <taxon>Basidiomycota</taxon>
        <taxon>Agaricomycotina</taxon>
        <taxon>Agaricomycetes</taxon>
        <taxon>Cantharellales</taxon>
        <taxon>Hydnaceae</taxon>
        <taxon>Hydnum</taxon>
    </lineage>
</organism>
<evidence type="ECO:0000256" key="1">
    <source>
        <dbReference type="SAM" id="MobiDB-lite"/>
    </source>
</evidence>
<comment type="caution">
    <text evidence="2">The sequence shown here is derived from an EMBL/GenBank/DDBJ whole genome shotgun (WGS) entry which is preliminary data.</text>
</comment>
<feature type="region of interest" description="Disordered" evidence="1">
    <location>
        <begin position="242"/>
        <end position="305"/>
    </location>
</feature>
<keyword evidence="3" id="KW-1185">Reference proteome</keyword>
<feature type="compositionally biased region" description="Low complexity" evidence="1">
    <location>
        <begin position="248"/>
        <end position="257"/>
    </location>
</feature>
<dbReference type="Proteomes" id="UP000886523">
    <property type="component" value="Unassembled WGS sequence"/>
</dbReference>
<accession>A0A9P6B5Z1</accession>
<evidence type="ECO:0000313" key="2">
    <source>
        <dbReference type="EMBL" id="KAF9518344.1"/>
    </source>
</evidence>
<protein>
    <submittedName>
        <fullName evidence="2">Uncharacterized protein</fullName>
    </submittedName>
</protein>
<sequence length="359" mass="38665">MRGAATVHFGATGDPLSDDACGNDLSASGSECDPRRAAGRQSVSLARQARRPSRALNGVIRRMGACTIRIGATVQVPRRPRARPVADLLWAEGHPVARSHVRLWWQAVHFSAVPTQEGRGRRGSVGIHEEHYATRSHRSNVLMELTYRQRGGLACRSPTAWMSSLWVDLLHPSVGAGAVAAGLACPASRTGKLKSRAETPRSVGARVYSFWVGDVPQVYHENFGGQEQSIAYLAVAPPGPVPSPFPSTSPQTQASTPCSFIPDTPTAPYRQSSTQQGLSLREGQGCDLSNTSPRPPGRRQGVTRLGPVKELRIEALSGTSESILVKRETGLQVALQWQGHDGWTHKTSKDVEGPSLNRS</sequence>
<dbReference type="EMBL" id="MU128925">
    <property type="protein sequence ID" value="KAF9518344.1"/>
    <property type="molecule type" value="Genomic_DNA"/>
</dbReference>
<gene>
    <name evidence="2" type="ORF">BS47DRAFT_1389000</name>
</gene>
<feature type="region of interest" description="Disordered" evidence="1">
    <location>
        <begin position="18"/>
        <end position="50"/>
    </location>
</feature>
<dbReference type="AlphaFoldDB" id="A0A9P6B5Z1"/>
<feature type="compositionally biased region" description="Polar residues" evidence="1">
    <location>
        <begin position="269"/>
        <end position="278"/>
    </location>
</feature>